<comment type="caution">
    <text evidence="1">The sequence shown here is derived from an EMBL/GenBank/DDBJ whole genome shotgun (WGS) entry which is preliminary data.</text>
</comment>
<sequence>MLDPATYVRGYGLKTALNLIYPNNSRSAPRLRSVDSKRRDASVLRSRVQASEQVDFEAFDVSQLRDVLDKAVGQPYESKWGQRVQGGDALVLALDVAFRDLGRLCRDIDAVSRRPDYQAKFSWIDNIQPLDDPLLKAEIEEEIVGRLKSKHLDGVALAPPEILDWAKVSGFRYHFDRRGTKREVQHPDIRVVDYVRGLERSGHLATIDPDFLRKSWIYANDGDGEVAARWPAWRCLVAEVSVGADTYILDEGELFRVSEDYLTALDHFLEGLPQASYTLPETTVSQTEDAYNKSAAKASDLLLLDKQNVITVPGKTTAIEVCDLLSSDRHLIHVKRHLSSSTLSHLFAQGIVSGNSCRPIPPS</sequence>
<dbReference type="NCBIfam" id="TIGR04141">
    <property type="entry name" value="TIGR04141 family sporadically distributed protein"/>
    <property type="match status" value="1"/>
</dbReference>
<dbReference type="Pfam" id="PF19614">
    <property type="entry name" value="DUF6119"/>
    <property type="match status" value="1"/>
</dbReference>
<gene>
    <name evidence="1" type="ORF">GCM10009740_17340</name>
</gene>
<protein>
    <submittedName>
        <fullName evidence="1">Uncharacterized protein</fullName>
    </submittedName>
</protein>
<evidence type="ECO:0000313" key="2">
    <source>
        <dbReference type="Proteomes" id="UP001501285"/>
    </source>
</evidence>
<dbReference type="InterPro" id="IPR026487">
    <property type="entry name" value="CHP04141"/>
</dbReference>
<evidence type="ECO:0000313" key="1">
    <source>
        <dbReference type="EMBL" id="GAA2028318.1"/>
    </source>
</evidence>
<name>A0ABN2U390_9MICO</name>
<reference evidence="1 2" key="1">
    <citation type="journal article" date="2019" name="Int. J. Syst. Evol. Microbiol.">
        <title>The Global Catalogue of Microorganisms (GCM) 10K type strain sequencing project: providing services to taxonomists for standard genome sequencing and annotation.</title>
        <authorList>
            <consortium name="The Broad Institute Genomics Platform"/>
            <consortium name="The Broad Institute Genome Sequencing Center for Infectious Disease"/>
            <person name="Wu L."/>
            <person name="Ma J."/>
        </authorList>
    </citation>
    <scope>NUCLEOTIDE SEQUENCE [LARGE SCALE GENOMIC DNA]</scope>
    <source>
        <strain evidence="1 2">JCM 14283</strain>
    </source>
</reference>
<proteinExistence type="predicted"/>
<accession>A0ABN2U390</accession>
<dbReference type="Proteomes" id="UP001501285">
    <property type="component" value="Unassembled WGS sequence"/>
</dbReference>
<dbReference type="EMBL" id="BAAANB010000014">
    <property type="protein sequence ID" value="GAA2028318.1"/>
    <property type="molecule type" value="Genomic_DNA"/>
</dbReference>
<organism evidence="1 2">
    <name type="scientific">Terrabacter terrae</name>
    <dbReference type="NCBI Taxonomy" id="318434"/>
    <lineage>
        <taxon>Bacteria</taxon>
        <taxon>Bacillati</taxon>
        <taxon>Actinomycetota</taxon>
        <taxon>Actinomycetes</taxon>
        <taxon>Micrococcales</taxon>
        <taxon>Intrasporangiaceae</taxon>
        <taxon>Terrabacter</taxon>
    </lineage>
</organism>
<keyword evidence="2" id="KW-1185">Reference proteome</keyword>